<name>A0A8S1DWH8_9INSE</name>
<gene>
    <name evidence="4" type="ORF">CLODIP_2_CD01239</name>
</gene>
<dbReference type="InterPro" id="IPR035969">
    <property type="entry name" value="Rab-GAP_TBC_sf"/>
</dbReference>
<evidence type="ECO:0000313" key="4">
    <source>
        <dbReference type="EMBL" id="CAB3384386.1"/>
    </source>
</evidence>
<dbReference type="GO" id="GO:0031267">
    <property type="term" value="F:small GTPase binding"/>
    <property type="evidence" value="ECO:0007669"/>
    <property type="project" value="TreeGrafter"/>
</dbReference>
<dbReference type="OrthoDB" id="295078at2759"/>
<sequence length="599" mass="69601">MKAYSLYDREVGYCQGSGFIVGLLLMQMPEEEAFAVLVKLMQEYRMRDMYKPTMAELGLCMYQLENLVQDLIPELHGHFQSQSFHTSMYASSWFLTLFTTALSLPVACRIMDVFLSEGMEVIFKVALSLLTIAKDDLLSLDMEGMLKYFQKELPPKAESDVEGLMQMAYGVKLNPKRMKKLEKDYQVIKAKEQEETVELRRLRTDNRCLRQKVELLEAESAELADRLVRGQVSRAEEEEESFVLQRELAALRHAHLETQHRLEMAQEQVIHTHMLLEETLIAKQDACEESRAAKEGLTHKEDLVTCLQDELLKVRLREAENEALIRDLRDHILELEEDKKTLREATPDNSVAHLQEELIAVKLREAEANLSLKDLRQRISELSAQWQRHLQEHKQDSLPAPDSTPKKLLFWENRGSDMQKVEEELMTTRIREMETLAELKELRLKLMELETQVQVSTNQLRRQDEENKRLRESLEQAAQLEREHHARMREQLHRYADLESQMKEQQMLARIREAENTQSVAELTQKISRLQMKNEEMVAEGELRSHSLEASDQVRALQDSVAELKAEVNIHCTLDTLSQVDTIRTATLRVFITNIDSCA</sequence>
<dbReference type="Gene3D" id="1.10.8.270">
    <property type="entry name" value="putative rabgap domain of human tbc1 domain family member 14 like domains"/>
    <property type="match status" value="1"/>
</dbReference>
<feature type="coiled-coil region" evidence="2">
    <location>
        <begin position="430"/>
        <end position="567"/>
    </location>
</feature>
<dbReference type="InterPro" id="IPR000195">
    <property type="entry name" value="Rab-GAP-TBC_dom"/>
</dbReference>
<accession>A0A8S1DWH8</accession>
<dbReference type="SMART" id="SM00164">
    <property type="entry name" value="TBC"/>
    <property type="match status" value="1"/>
</dbReference>
<dbReference type="Gene3D" id="1.10.472.80">
    <property type="entry name" value="Ypt/Rab-GAP domain of gyp1p, domain 3"/>
    <property type="match status" value="1"/>
</dbReference>
<dbReference type="PANTHER" id="PTHR47219:SF22">
    <property type="entry name" value="RAB-GAP TBC DOMAIN-CONTAINING PROTEIN"/>
    <property type="match status" value="1"/>
</dbReference>
<evidence type="ECO:0000256" key="1">
    <source>
        <dbReference type="ARBA" id="ARBA00023054"/>
    </source>
</evidence>
<evidence type="ECO:0000259" key="3">
    <source>
        <dbReference type="PROSITE" id="PS50086"/>
    </source>
</evidence>
<keyword evidence="5" id="KW-1185">Reference proteome</keyword>
<dbReference type="PROSITE" id="PS50086">
    <property type="entry name" value="TBC_RABGAP"/>
    <property type="match status" value="1"/>
</dbReference>
<dbReference type="EMBL" id="CADEPI010000347">
    <property type="protein sequence ID" value="CAB3384386.1"/>
    <property type="molecule type" value="Genomic_DNA"/>
</dbReference>
<feature type="coiled-coil region" evidence="2">
    <location>
        <begin position="325"/>
        <end position="392"/>
    </location>
</feature>
<feature type="domain" description="Rab-GAP TBC" evidence="3">
    <location>
        <begin position="1"/>
        <end position="118"/>
    </location>
</feature>
<dbReference type="Proteomes" id="UP000494165">
    <property type="component" value="Unassembled WGS sequence"/>
</dbReference>
<evidence type="ECO:0000256" key="2">
    <source>
        <dbReference type="SAM" id="Coils"/>
    </source>
</evidence>
<keyword evidence="1 2" id="KW-0175">Coiled coil</keyword>
<dbReference type="PANTHER" id="PTHR47219">
    <property type="entry name" value="RAB GTPASE-ACTIVATING PROTEIN 1-LIKE"/>
    <property type="match status" value="1"/>
</dbReference>
<dbReference type="SUPFAM" id="SSF47923">
    <property type="entry name" value="Ypt/Rab-GAP domain of gyp1p"/>
    <property type="match status" value="2"/>
</dbReference>
<feature type="coiled-coil region" evidence="2">
    <location>
        <begin position="178"/>
        <end position="226"/>
    </location>
</feature>
<dbReference type="GO" id="GO:0005096">
    <property type="term" value="F:GTPase activator activity"/>
    <property type="evidence" value="ECO:0007669"/>
    <property type="project" value="TreeGrafter"/>
</dbReference>
<evidence type="ECO:0000313" key="5">
    <source>
        <dbReference type="Proteomes" id="UP000494165"/>
    </source>
</evidence>
<protein>
    <recommendedName>
        <fullName evidence="3">Rab-GAP TBC domain-containing protein</fullName>
    </recommendedName>
</protein>
<organism evidence="4 5">
    <name type="scientific">Cloeon dipterum</name>
    <dbReference type="NCBI Taxonomy" id="197152"/>
    <lineage>
        <taxon>Eukaryota</taxon>
        <taxon>Metazoa</taxon>
        <taxon>Ecdysozoa</taxon>
        <taxon>Arthropoda</taxon>
        <taxon>Hexapoda</taxon>
        <taxon>Insecta</taxon>
        <taxon>Pterygota</taxon>
        <taxon>Palaeoptera</taxon>
        <taxon>Ephemeroptera</taxon>
        <taxon>Pisciforma</taxon>
        <taxon>Baetidae</taxon>
        <taxon>Cloeon</taxon>
    </lineage>
</organism>
<comment type="caution">
    <text evidence="4">The sequence shown here is derived from an EMBL/GenBank/DDBJ whole genome shotgun (WGS) entry which is preliminary data.</text>
</comment>
<proteinExistence type="predicted"/>
<reference evidence="4 5" key="1">
    <citation type="submission" date="2020-04" db="EMBL/GenBank/DDBJ databases">
        <authorList>
            <person name="Alioto T."/>
            <person name="Alioto T."/>
            <person name="Gomez Garrido J."/>
        </authorList>
    </citation>
    <scope>NUCLEOTIDE SEQUENCE [LARGE SCALE GENOMIC DNA]</scope>
</reference>
<dbReference type="AlphaFoldDB" id="A0A8S1DWH8"/>
<dbReference type="Pfam" id="PF23436">
    <property type="entry name" value="RabGap-TBC_2"/>
    <property type="match status" value="1"/>
</dbReference>
<dbReference type="InterPro" id="IPR050302">
    <property type="entry name" value="Rab_GAP_TBC_domain"/>
</dbReference>
<dbReference type="FunFam" id="1.10.472.80:FF:000002">
    <property type="entry name" value="Ecotropic viral integration site 5"/>
    <property type="match status" value="1"/>
</dbReference>